<accession>A0A803PDK1</accession>
<dbReference type="Proteomes" id="UP000596661">
    <property type="component" value="Chromosome 4"/>
</dbReference>
<evidence type="ECO:0000313" key="2">
    <source>
        <dbReference type="Proteomes" id="UP000596661"/>
    </source>
</evidence>
<reference evidence="1" key="1">
    <citation type="submission" date="2018-11" db="EMBL/GenBank/DDBJ databases">
        <authorList>
            <person name="Grassa J C."/>
        </authorList>
    </citation>
    <scope>NUCLEOTIDE SEQUENCE [LARGE SCALE GENOMIC DNA]</scope>
</reference>
<protein>
    <submittedName>
        <fullName evidence="1">Uncharacterized protein</fullName>
    </submittedName>
</protein>
<proteinExistence type="predicted"/>
<dbReference type="AlphaFoldDB" id="A0A803PDK1"/>
<name>A0A803PDK1_CANSA</name>
<evidence type="ECO:0000313" key="1">
    <source>
        <dbReference type="EnsemblPlants" id="cds.evm.model.04.1551"/>
    </source>
</evidence>
<sequence length="206" mass="22768">MHISSMKTCPLFVLYVEFLDIRKDFVNVFFDTPLDSINKPYGLFLKAAPRRRNHTIGSKWLRSGVVLKNNNFGEPSCGAGGMRNPVLERIPNDKIMGSLVRPPPFGGNQSLTPIVLNDSDCIVIANDTRDMGRGKSILNENESLAPIHNLSSVGLLVMENKRIRPNNIDKGDGLLDNSVVEMDSEESDTSKNKMLAGSVTQIRQAL</sequence>
<dbReference type="EMBL" id="UZAU01000393">
    <property type="status" value="NOT_ANNOTATED_CDS"/>
    <property type="molecule type" value="Genomic_DNA"/>
</dbReference>
<keyword evidence="2" id="KW-1185">Reference proteome</keyword>
<reference evidence="1" key="2">
    <citation type="submission" date="2021-03" db="UniProtKB">
        <authorList>
            <consortium name="EnsemblPlants"/>
        </authorList>
    </citation>
    <scope>IDENTIFICATION</scope>
</reference>
<dbReference type="Gramene" id="evm.model.04.1551">
    <property type="protein sequence ID" value="cds.evm.model.04.1551"/>
    <property type="gene ID" value="evm.TU.04.1551"/>
</dbReference>
<organism evidence="1 2">
    <name type="scientific">Cannabis sativa</name>
    <name type="common">Hemp</name>
    <name type="synonym">Marijuana</name>
    <dbReference type="NCBI Taxonomy" id="3483"/>
    <lineage>
        <taxon>Eukaryota</taxon>
        <taxon>Viridiplantae</taxon>
        <taxon>Streptophyta</taxon>
        <taxon>Embryophyta</taxon>
        <taxon>Tracheophyta</taxon>
        <taxon>Spermatophyta</taxon>
        <taxon>Magnoliopsida</taxon>
        <taxon>eudicotyledons</taxon>
        <taxon>Gunneridae</taxon>
        <taxon>Pentapetalae</taxon>
        <taxon>rosids</taxon>
        <taxon>fabids</taxon>
        <taxon>Rosales</taxon>
        <taxon>Cannabaceae</taxon>
        <taxon>Cannabis</taxon>
    </lineage>
</organism>
<dbReference type="EnsemblPlants" id="evm.model.04.1551">
    <property type="protein sequence ID" value="cds.evm.model.04.1551"/>
    <property type="gene ID" value="evm.TU.04.1551"/>
</dbReference>